<keyword evidence="2" id="KW-0472">Membrane</keyword>
<keyword evidence="2" id="KW-0812">Transmembrane</keyword>
<dbReference type="OrthoDB" id="948161at2"/>
<proteinExistence type="predicted"/>
<sequence length="269" mass="29730">MKNEERKHPVDELFSRKLRELESKPRPEAWTRLEGRLAHPPRRIVPAWVKYSAAASVLLIAGWWMIRPDAPSGAEVASVPSVKTAPAGRVEKPVEEVAQTATKAAQPESVVPEKAGRPAASHKEEKVRYQLDAVPRRTEMTAQPKRVLRAETLESRPVVQVTPEPVIRQEEVAVKPVESVKPLEAVKQPAAASLAKASEEKVFVVNVTAPNLGEAAGSEPDTTEKRPKGKFLARLAKGWKHIQDGEWSEVGLKKKGILARAEDNLFNKR</sequence>
<evidence type="ECO:0000313" key="3">
    <source>
        <dbReference type="EMBL" id="SDM72530.1"/>
    </source>
</evidence>
<keyword evidence="2" id="KW-1133">Transmembrane helix</keyword>
<feature type="region of interest" description="Disordered" evidence="1">
    <location>
        <begin position="74"/>
        <end position="126"/>
    </location>
</feature>
<name>A0A1G9VKA8_9BACT</name>
<dbReference type="STRING" id="563176.SAMN04488090_4141"/>
<dbReference type="AlphaFoldDB" id="A0A1G9VKA8"/>
<feature type="region of interest" description="Disordered" evidence="1">
    <location>
        <begin position="1"/>
        <end position="29"/>
    </location>
</feature>
<dbReference type="EMBL" id="FNGS01000008">
    <property type="protein sequence ID" value="SDM72530.1"/>
    <property type="molecule type" value="Genomic_DNA"/>
</dbReference>
<keyword evidence="4" id="KW-1185">Reference proteome</keyword>
<reference evidence="3 4" key="1">
    <citation type="submission" date="2016-10" db="EMBL/GenBank/DDBJ databases">
        <authorList>
            <person name="de Groot N.N."/>
        </authorList>
    </citation>
    <scope>NUCLEOTIDE SEQUENCE [LARGE SCALE GENOMIC DNA]</scope>
    <source>
        <strain evidence="3 4">DSM 21668</strain>
    </source>
</reference>
<dbReference type="Proteomes" id="UP000198901">
    <property type="component" value="Unassembled WGS sequence"/>
</dbReference>
<dbReference type="RefSeq" id="WP_093207485.1">
    <property type="nucleotide sequence ID" value="NZ_FNGS01000008.1"/>
</dbReference>
<feature type="transmembrane region" description="Helical" evidence="2">
    <location>
        <begin position="48"/>
        <end position="66"/>
    </location>
</feature>
<organism evidence="3 4">
    <name type="scientific">Siphonobacter aquaeclarae</name>
    <dbReference type="NCBI Taxonomy" id="563176"/>
    <lineage>
        <taxon>Bacteria</taxon>
        <taxon>Pseudomonadati</taxon>
        <taxon>Bacteroidota</taxon>
        <taxon>Cytophagia</taxon>
        <taxon>Cytophagales</taxon>
        <taxon>Cytophagaceae</taxon>
        <taxon>Siphonobacter</taxon>
    </lineage>
</organism>
<evidence type="ECO:0000256" key="2">
    <source>
        <dbReference type="SAM" id="Phobius"/>
    </source>
</evidence>
<evidence type="ECO:0000313" key="4">
    <source>
        <dbReference type="Proteomes" id="UP000198901"/>
    </source>
</evidence>
<protein>
    <submittedName>
        <fullName evidence="3">Uncharacterized protein</fullName>
    </submittedName>
</protein>
<evidence type="ECO:0000256" key="1">
    <source>
        <dbReference type="SAM" id="MobiDB-lite"/>
    </source>
</evidence>
<gene>
    <name evidence="3" type="ORF">SAMN04488090_4141</name>
</gene>
<accession>A0A1G9VKA8</accession>